<evidence type="ECO:0000313" key="1">
    <source>
        <dbReference type="EMBL" id="MEH8019544.1"/>
    </source>
</evidence>
<evidence type="ECO:0000313" key="2">
    <source>
        <dbReference type="Proteomes" id="UP001375382"/>
    </source>
</evidence>
<accession>A0ABU8CCK2</accession>
<organism evidence="1 2">
    <name type="scientific">Rheinheimera muenzenbergensis</name>
    <dbReference type="NCBI Taxonomy" id="1193628"/>
    <lineage>
        <taxon>Bacteria</taxon>
        <taxon>Pseudomonadati</taxon>
        <taxon>Pseudomonadota</taxon>
        <taxon>Gammaproteobacteria</taxon>
        <taxon>Chromatiales</taxon>
        <taxon>Chromatiaceae</taxon>
        <taxon>Rheinheimera</taxon>
    </lineage>
</organism>
<gene>
    <name evidence="1" type="ORF">MN202_20100</name>
</gene>
<name>A0ABU8CCK2_9GAMM</name>
<keyword evidence="2" id="KW-1185">Reference proteome</keyword>
<dbReference type="Proteomes" id="UP001375382">
    <property type="component" value="Unassembled WGS sequence"/>
</dbReference>
<reference evidence="1 2" key="1">
    <citation type="journal article" date="2023" name="Ecotoxicol. Environ. Saf.">
        <title>Mercury remediation potential of mercury-resistant strain Rheinheimera metallidurans sp. nov. isolated from a municipal waste dumping site.</title>
        <authorList>
            <person name="Yadav V."/>
            <person name="Manjhi A."/>
            <person name="Vadakedath N."/>
        </authorList>
    </citation>
    <scope>NUCLEOTIDE SEQUENCE [LARGE SCALE GENOMIC DNA]</scope>
    <source>
        <strain evidence="1 2">E-49</strain>
    </source>
</reference>
<protein>
    <submittedName>
        <fullName evidence="1">Uncharacterized protein</fullName>
    </submittedName>
</protein>
<dbReference type="EMBL" id="JALAAR010000032">
    <property type="protein sequence ID" value="MEH8019544.1"/>
    <property type="molecule type" value="Genomic_DNA"/>
</dbReference>
<proteinExistence type="predicted"/>
<sequence>MDKLTYSRSYSYGSTYALQFVGKSDDVTVAFDGKGEEITVKGLRYKYLIRFSDVESISYKEMKEGGILVIQTSEKINEVGVIDKFNFDLFADEVKSRAFNLKLN</sequence>
<comment type="caution">
    <text evidence="1">The sequence shown here is derived from an EMBL/GenBank/DDBJ whole genome shotgun (WGS) entry which is preliminary data.</text>
</comment>
<dbReference type="RefSeq" id="WP_335737920.1">
    <property type="nucleotide sequence ID" value="NZ_JALAAR010000032.1"/>
</dbReference>